<keyword evidence="2" id="KW-0456">Lyase</keyword>
<dbReference type="InterPro" id="IPR001753">
    <property type="entry name" value="Enoyl-CoA_hydra/iso"/>
</dbReference>
<dbReference type="PANTHER" id="PTHR11941">
    <property type="entry name" value="ENOYL-COA HYDRATASE-RELATED"/>
    <property type="match status" value="1"/>
</dbReference>
<dbReference type="Proteomes" id="UP000028547">
    <property type="component" value="Unassembled WGS sequence"/>
</dbReference>
<dbReference type="SUPFAM" id="SSF52096">
    <property type="entry name" value="ClpP/crotonase"/>
    <property type="match status" value="1"/>
</dbReference>
<protein>
    <submittedName>
        <fullName evidence="3">Crotonase</fullName>
    </submittedName>
</protein>
<evidence type="ECO:0000313" key="4">
    <source>
        <dbReference type="Proteomes" id="UP000028547"/>
    </source>
</evidence>
<proteinExistence type="inferred from homology"/>
<evidence type="ECO:0000313" key="3">
    <source>
        <dbReference type="EMBL" id="KFA93065.1"/>
    </source>
</evidence>
<dbReference type="EMBL" id="JPMI01000072">
    <property type="protein sequence ID" value="KFA93065.1"/>
    <property type="molecule type" value="Genomic_DNA"/>
</dbReference>
<dbReference type="GO" id="GO:0016829">
    <property type="term" value="F:lyase activity"/>
    <property type="evidence" value="ECO:0007669"/>
    <property type="project" value="UniProtKB-KW"/>
</dbReference>
<dbReference type="AlphaFoldDB" id="A0A084SX80"/>
<dbReference type="InterPro" id="IPR029045">
    <property type="entry name" value="ClpP/crotonase-like_dom_sf"/>
</dbReference>
<accession>A0A084SX80</accession>
<dbReference type="Gene3D" id="3.90.226.10">
    <property type="entry name" value="2-enoyl-CoA Hydratase, Chain A, domain 1"/>
    <property type="match status" value="1"/>
</dbReference>
<gene>
    <name evidence="3" type="ORF">Q664_11280</name>
</gene>
<dbReference type="PANTHER" id="PTHR11941:SF54">
    <property type="entry name" value="ENOYL-COA HYDRATASE, MITOCHONDRIAL"/>
    <property type="match status" value="1"/>
</dbReference>
<evidence type="ECO:0000256" key="1">
    <source>
        <dbReference type="ARBA" id="ARBA00005254"/>
    </source>
</evidence>
<evidence type="ECO:0000256" key="2">
    <source>
        <dbReference type="ARBA" id="ARBA00023239"/>
    </source>
</evidence>
<dbReference type="GO" id="GO:0006635">
    <property type="term" value="P:fatty acid beta-oxidation"/>
    <property type="evidence" value="ECO:0007669"/>
    <property type="project" value="TreeGrafter"/>
</dbReference>
<dbReference type="CDD" id="cd06558">
    <property type="entry name" value="crotonase-like"/>
    <property type="match status" value="1"/>
</dbReference>
<dbReference type="Gene3D" id="1.10.12.10">
    <property type="entry name" value="Lyase 2-enoyl-coa Hydratase, Chain A, domain 2"/>
    <property type="match status" value="1"/>
</dbReference>
<sequence>MQPSALHVEDRDDGVRVLTLSNPARRNALDDSQVARLDEALASAPGKVRAVLIQGEGGAFCSGYDLNLLAAPTEDRLPDDALMACLARLEALPLPSVALVRGPAFGAGFDLSASCDFRVGAEDALFSMPPARLGIVYSPDGLMRAARLVGVARAKNLFLTGRRLDAKDALAWGLLDECLPAAEAEVRALELCRTLAGQAPLAVSGMKETFRLLTRAALSDEERAHLREVRARAFASEDAREGKAAFLEKRTPRFRGQ</sequence>
<comment type="caution">
    <text evidence="3">The sequence shown here is derived from an EMBL/GenBank/DDBJ whole genome shotgun (WGS) entry which is preliminary data.</text>
</comment>
<name>A0A084SX80_9BACT</name>
<organism evidence="3 4">
    <name type="scientific">Archangium violaceum Cb vi76</name>
    <dbReference type="NCBI Taxonomy" id="1406225"/>
    <lineage>
        <taxon>Bacteria</taxon>
        <taxon>Pseudomonadati</taxon>
        <taxon>Myxococcota</taxon>
        <taxon>Myxococcia</taxon>
        <taxon>Myxococcales</taxon>
        <taxon>Cystobacterineae</taxon>
        <taxon>Archangiaceae</taxon>
        <taxon>Archangium</taxon>
    </lineage>
</organism>
<dbReference type="RefSeq" id="WP_043393324.1">
    <property type="nucleotide sequence ID" value="NZ_JPMI01000072.1"/>
</dbReference>
<dbReference type="InterPro" id="IPR014748">
    <property type="entry name" value="Enoyl-CoA_hydra_C"/>
</dbReference>
<reference evidence="3 4" key="1">
    <citation type="submission" date="2014-07" db="EMBL/GenBank/DDBJ databases">
        <title>Draft Genome Sequence of Gephyronic Acid Producer, Cystobacter violaceus Strain Cb vi76.</title>
        <authorList>
            <person name="Stevens D.C."/>
            <person name="Young J."/>
            <person name="Carmichael R."/>
            <person name="Tan J."/>
            <person name="Taylor R.E."/>
        </authorList>
    </citation>
    <scope>NUCLEOTIDE SEQUENCE [LARGE SCALE GENOMIC DNA]</scope>
    <source>
        <strain evidence="3 4">Cb vi76</strain>
    </source>
</reference>
<comment type="similarity">
    <text evidence="1">Belongs to the enoyl-CoA hydratase/isomerase family.</text>
</comment>
<dbReference type="Pfam" id="PF00378">
    <property type="entry name" value="ECH_1"/>
    <property type="match status" value="1"/>
</dbReference>